<reference evidence="18 19" key="1">
    <citation type="submission" date="2020-08" db="EMBL/GenBank/DDBJ databases">
        <title>Genome sequence of Diaphorobacter ruginosibacter DSM 27467T.</title>
        <authorList>
            <person name="Hyun D.-W."/>
            <person name="Bae J.-W."/>
        </authorList>
    </citation>
    <scope>NUCLEOTIDE SEQUENCE [LARGE SCALE GENOMIC DNA]</scope>
    <source>
        <strain evidence="18 19">DSM 27467</strain>
    </source>
</reference>
<dbReference type="InterPro" id="IPR023299">
    <property type="entry name" value="ATPase_P-typ_cyto_dom_N"/>
</dbReference>
<evidence type="ECO:0000256" key="8">
    <source>
        <dbReference type="ARBA" id="ARBA00022741"/>
    </source>
</evidence>
<accession>A0A7G9RKF2</accession>
<dbReference type="SUPFAM" id="SSF56784">
    <property type="entry name" value="HAD-like"/>
    <property type="match status" value="1"/>
</dbReference>
<keyword evidence="4 15" id="KW-1003">Cell membrane</keyword>
<keyword evidence="14 15" id="KW-0472">Membrane</keyword>
<dbReference type="InterPro" id="IPR001757">
    <property type="entry name" value="P_typ_ATPase"/>
</dbReference>
<dbReference type="Gene3D" id="2.70.150.10">
    <property type="entry name" value="Calcium-transporting ATPase, cytoplasmic transduction domain A"/>
    <property type="match status" value="1"/>
</dbReference>
<evidence type="ECO:0000256" key="11">
    <source>
        <dbReference type="ARBA" id="ARBA00022967"/>
    </source>
</evidence>
<dbReference type="InterPro" id="IPR018303">
    <property type="entry name" value="ATPase_P-typ_P_site"/>
</dbReference>
<dbReference type="InterPro" id="IPR023214">
    <property type="entry name" value="HAD_sf"/>
</dbReference>
<dbReference type="GO" id="GO:0005507">
    <property type="term" value="F:copper ion binding"/>
    <property type="evidence" value="ECO:0007669"/>
    <property type="project" value="TreeGrafter"/>
</dbReference>
<keyword evidence="19" id="KW-1185">Reference proteome</keyword>
<dbReference type="Pfam" id="PF00403">
    <property type="entry name" value="HMA"/>
    <property type="match status" value="1"/>
</dbReference>
<evidence type="ECO:0000256" key="15">
    <source>
        <dbReference type="RuleBase" id="RU362081"/>
    </source>
</evidence>
<dbReference type="InterPro" id="IPR023298">
    <property type="entry name" value="ATPase_P-typ_TM_dom_sf"/>
</dbReference>
<dbReference type="Gene3D" id="3.30.70.100">
    <property type="match status" value="1"/>
</dbReference>
<evidence type="ECO:0000256" key="14">
    <source>
        <dbReference type="ARBA" id="ARBA00023136"/>
    </source>
</evidence>
<dbReference type="PANTHER" id="PTHR43520">
    <property type="entry name" value="ATP7, ISOFORM B"/>
    <property type="match status" value="1"/>
</dbReference>
<evidence type="ECO:0000256" key="4">
    <source>
        <dbReference type="ARBA" id="ARBA00022475"/>
    </source>
</evidence>
<dbReference type="Gene3D" id="3.40.50.1000">
    <property type="entry name" value="HAD superfamily/HAD-like"/>
    <property type="match status" value="1"/>
</dbReference>
<evidence type="ECO:0000313" key="18">
    <source>
        <dbReference type="EMBL" id="QNN56077.1"/>
    </source>
</evidence>
<feature type="domain" description="HMA" evidence="17">
    <location>
        <begin position="59"/>
        <end position="125"/>
    </location>
</feature>
<keyword evidence="9 15" id="KW-0067">ATP-binding</keyword>
<dbReference type="InterPro" id="IPR008250">
    <property type="entry name" value="ATPase_P-typ_transduc_dom_A_sf"/>
</dbReference>
<dbReference type="GO" id="GO:0055070">
    <property type="term" value="P:copper ion homeostasis"/>
    <property type="evidence" value="ECO:0007669"/>
    <property type="project" value="TreeGrafter"/>
</dbReference>
<keyword evidence="13" id="KW-0406">Ion transport</keyword>
<evidence type="ECO:0000313" key="19">
    <source>
        <dbReference type="Proteomes" id="UP000515811"/>
    </source>
</evidence>
<keyword evidence="5" id="KW-0597">Phosphoprotein</keyword>
<feature type="transmembrane region" description="Helical" evidence="15">
    <location>
        <begin position="746"/>
        <end position="762"/>
    </location>
</feature>
<dbReference type="AlphaFoldDB" id="A0A7G9RKF2"/>
<dbReference type="InterPro" id="IPR059000">
    <property type="entry name" value="ATPase_P-type_domA"/>
</dbReference>
<evidence type="ECO:0000256" key="1">
    <source>
        <dbReference type="ARBA" id="ARBA00004651"/>
    </source>
</evidence>
<keyword evidence="3" id="KW-0813">Transport</keyword>
<evidence type="ECO:0000256" key="12">
    <source>
        <dbReference type="ARBA" id="ARBA00022989"/>
    </source>
</evidence>
<dbReference type="InterPro" id="IPR027256">
    <property type="entry name" value="P-typ_ATPase_IB"/>
</dbReference>
<dbReference type="InterPro" id="IPR036412">
    <property type="entry name" value="HAD-like_sf"/>
</dbReference>
<evidence type="ECO:0000256" key="5">
    <source>
        <dbReference type="ARBA" id="ARBA00022553"/>
    </source>
</evidence>
<evidence type="ECO:0000259" key="17">
    <source>
        <dbReference type="PROSITE" id="PS50846"/>
    </source>
</evidence>
<comment type="similarity">
    <text evidence="2 15">Belongs to the cation transport ATPase (P-type) (TC 3.A.3) family. Type IB subfamily.</text>
</comment>
<feature type="transmembrane region" description="Helical" evidence="15">
    <location>
        <begin position="182"/>
        <end position="200"/>
    </location>
</feature>
<dbReference type="Pfam" id="PF00702">
    <property type="entry name" value="Hydrolase"/>
    <property type="match status" value="1"/>
</dbReference>
<dbReference type="PROSITE" id="PS50846">
    <property type="entry name" value="HMA_2"/>
    <property type="match status" value="1"/>
</dbReference>
<dbReference type="PANTHER" id="PTHR43520:SF5">
    <property type="entry name" value="CATION-TRANSPORTING P-TYPE ATPASE-RELATED"/>
    <property type="match status" value="1"/>
</dbReference>
<dbReference type="Proteomes" id="UP000515811">
    <property type="component" value="Chromosome"/>
</dbReference>
<evidence type="ECO:0000256" key="7">
    <source>
        <dbReference type="ARBA" id="ARBA00022723"/>
    </source>
</evidence>
<dbReference type="NCBIfam" id="TIGR01494">
    <property type="entry name" value="ATPase_P-type"/>
    <property type="match status" value="2"/>
</dbReference>
<proteinExistence type="inferred from homology"/>
<feature type="transmembrane region" description="Helical" evidence="15">
    <location>
        <begin position="244"/>
        <end position="262"/>
    </location>
</feature>
<keyword evidence="12 15" id="KW-1133">Transmembrane helix</keyword>
<name>A0A7G9RKF2_9BURK</name>
<dbReference type="RefSeq" id="WP_187596347.1">
    <property type="nucleotide sequence ID" value="NZ_CP060714.1"/>
</dbReference>
<keyword evidence="10" id="KW-0460">Magnesium</keyword>
<dbReference type="SUPFAM" id="SSF55008">
    <property type="entry name" value="HMA, heavy metal-associated domain"/>
    <property type="match status" value="1"/>
</dbReference>
<evidence type="ECO:0000256" key="10">
    <source>
        <dbReference type="ARBA" id="ARBA00022842"/>
    </source>
</evidence>
<dbReference type="NCBIfam" id="TIGR01525">
    <property type="entry name" value="ATPase-IB_hvy"/>
    <property type="match status" value="1"/>
</dbReference>
<dbReference type="SFLD" id="SFLDF00027">
    <property type="entry name" value="p-type_atpase"/>
    <property type="match status" value="1"/>
</dbReference>
<feature type="transmembrane region" description="Helical" evidence="15">
    <location>
        <begin position="212"/>
        <end position="232"/>
    </location>
</feature>
<evidence type="ECO:0000256" key="3">
    <source>
        <dbReference type="ARBA" id="ARBA00022448"/>
    </source>
</evidence>
<dbReference type="InterPro" id="IPR036163">
    <property type="entry name" value="HMA_dom_sf"/>
</dbReference>
<organism evidence="18 19">
    <name type="scientific">Diaphorobacter ruginosibacter</name>
    <dbReference type="NCBI Taxonomy" id="1715720"/>
    <lineage>
        <taxon>Bacteria</taxon>
        <taxon>Pseudomonadati</taxon>
        <taxon>Pseudomonadota</taxon>
        <taxon>Betaproteobacteria</taxon>
        <taxon>Burkholderiales</taxon>
        <taxon>Comamonadaceae</taxon>
        <taxon>Diaphorobacter</taxon>
    </lineage>
</organism>
<evidence type="ECO:0000256" key="16">
    <source>
        <dbReference type="SAM" id="MobiDB-lite"/>
    </source>
</evidence>
<dbReference type="SUPFAM" id="SSF81665">
    <property type="entry name" value="Calcium ATPase, transmembrane domain M"/>
    <property type="match status" value="1"/>
</dbReference>
<dbReference type="PROSITE" id="PS00154">
    <property type="entry name" value="ATPASE_E1_E2"/>
    <property type="match status" value="1"/>
</dbReference>
<dbReference type="GO" id="GO:0016887">
    <property type="term" value="F:ATP hydrolysis activity"/>
    <property type="evidence" value="ECO:0007669"/>
    <property type="project" value="InterPro"/>
</dbReference>
<dbReference type="SFLD" id="SFLDS00003">
    <property type="entry name" value="Haloacid_Dehalogenase"/>
    <property type="match status" value="1"/>
</dbReference>
<dbReference type="Pfam" id="PF00122">
    <property type="entry name" value="E1-E2_ATPase"/>
    <property type="match status" value="1"/>
</dbReference>
<keyword evidence="11" id="KW-1278">Translocase</keyword>
<feature type="transmembrane region" description="Helical" evidence="15">
    <location>
        <begin position="398"/>
        <end position="418"/>
    </location>
</feature>
<dbReference type="SFLD" id="SFLDG00002">
    <property type="entry name" value="C1.7:_P-type_atpase_like"/>
    <property type="match status" value="1"/>
</dbReference>
<dbReference type="CDD" id="cd00371">
    <property type="entry name" value="HMA"/>
    <property type="match status" value="1"/>
</dbReference>
<protein>
    <submittedName>
        <fullName evidence="18">Cation-translocating P-type ATPase</fullName>
    </submittedName>
</protein>
<dbReference type="InterPro" id="IPR044492">
    <property type="entry name" value="P_typ_ATPase_HD_dom"/>
</dbReference>
<dbReference type="GO" id="GO:0043682">
    <property type="term" value="F:P-type divalent copper transporter activity"/>
    <property type="evidence" value="ECO:0007669"/>
    <property type="project" value="TreeGrafter"/>
</dbReference>
<comment type="subcellular location">
    <subcellularLocation>
        <location evidence="1">Cell membrane</location>
        <topology evidence="1">Multi-pass membrane protein</topology>
    </subcellularLocation>
</comment>
<dbReference type="GO" id="GO:0005886">
    <property type="term" value="C:plasma membrane"/>
    <property type="evidence" value="ECO:0007669"/>
    <property type="project" value="UniProtKB-SubCell"/>
</dbReference>
<evidence type="ECO:0000256" key="6">
    <source>
        <dbReference type="ARBA" id="ARBA00022692"/>
    </source>
</evidence>
<sequence>MSTSTSRKQAIVQDFSPAPAPVCAVPVEDASAALLDDPDEWAAFGRPVAAGGKEQPALWESFIVLEGMHCAACALSIEDALKQVHGVHDVDVSAATRRARVVWNPQEVLPSRWMAAVGGAGYRAVPAMDALLREQRLRESRRALWRWLVAGFCMMQVMMYAWPAYQAVPGDLTPEMEQLLRWASWVICLPVMLFACGPFFSSALRDMRERRISMDMPVAFGMLITFVVSTLGTFDPRGPFGAEVYYDSLTMFVFFLLSGRLLEFRLRDRTAGALEAVTNRLPDSVERWDASTSAFVRVSTRRLRAGDVVRVLPGEAFPADGVVTLGVTQADEALLTGESRPVDKAQGAAVSAGSYNLRAPVEMRIDQVGEATRFAQVVALMESASLQKPRLARLADRVARPFLVAVMLAAIAAAVWWWPSSPGHAAMVAVAVLIVTCPCALSLATPVSMLTAAGTLARHGVLVRNLQGLESLAHVDTVVFDKTGTLTRDGLSVVGMEEGAGAMQSGWSRDALLALAGGVAAHSLHPVSRAVSKAASRSAPSQQQDHAWEFDSVQEVSGLGVEATLRHSSHPAAILAVRLGSARFTGVPAHGGSGQEVVLAVQERGASIAWLRLALCEDLRAESTAVVNALAREGIHVELLSGDSANVVRRVAAQTGIATAHGDCSPQDKLARLRQLQSQGHHVAMVGDGLNDGPVLAGAHVSFAFGRSVPLARSRSDFVVMGDRLDLVWQTLLLARRTMRVVRQNLLWAALYNALCVPLAIAGYMPAWLAGLGMAASSLLVVLNAARLARDGGLASVTQEAGIPSSPKPSLPMAHPAAEPA</sequence>
<feature type="transmembrane region" description="Helical" evidence="15">
    <location>
        <begin position="143"/>
        <end position="162"/>
    </location>
</feature>
<dbReference type="KEGG" id="drg:H9K76_16015"/>
<dbReference type="GO" id="GO:0005524">
    <property type="term" value="F:ATP binding"/>
    <property type="evidence" value="ECO:0007669"/>
    <property type="project" value="UniProtKB-UniRule"/>
</dbReference>
<dbReference type="Gene3D" id="3.40.1110.10">
    <property type="entry name" value="Calcium-transporting ATPase, cytoplasmic domain N"/>
    <property type="match status" value="1"/>
</dbReference>
<keyword evidence="7 15" id="KW-0479">Metal-binding</keyword>
<evidence type="ECO:0000256" key="2">
    <source>
        <dbReference type="ARBA" id="ARBA00006024"/>
    </source>
</evidence>
<dbReference type="InterPro" id="IPR006121">
    <property type="entry name" value="HMA_dom"/>
</dbReference>
<feature type="region of interest" description="Disordered" evidence="16">
    <location>
        <begin position="799"/>
        <end position="821"/>
    </location>
</feature>
<keyword evidence="8 15" id="KW-0547">Nucleotide-binding</keyword>
<dbReference type="PRINTS" id="PR00119">
    <property type="entry name" value="CATATPASE"/>
</dbReference>
<feature type="transmembrane region" description="Helical" evidence="15">
    <location>
        <begin position="424"/>
        <end position="444"/>
    </location>
</feature>
<evidence type="ECO:0000256" key="13">
    <source>
        <dbReference type="ARBA" id="ARBA00023065"/>
    </source>
</evidence>
<dbReference type="SUPFAM" id="SSF81653">
    <property type="entry name" value="Calcium ATPase, transduction domain A"/>
    <property type="match status" value="1"/>
</dbReference>
<gene>
    <name evidence="18" type="ORF">H9K76_16015</name>
</gene>
<evidence type="ECO:0000256" key="9">
    <source>
        <dbReference type="ARBA" id="ARBA00022840"/>
    </source>
</evidence>
<keyword evidence="6 15" id="KW-0812">Transmembrane</keyword>
<dbReference type="EMBL" id="CP060714">
    <property type="protein sequence ID" value="QNN56077.1"/>
    <property type="molecule type" value="Genomic_DNA"/>
</dbReference>